<protein>
    <submittedName>
        <fullName evidence="1">Uncharacterized protein</fullName>
    </submittedName>
</protein>
<sequence>MGFKRKRSGEDSPLSISGYGAVSTHEAQMPTSCSRHDEGLVHVAMDTSSRSTGWDFSSASRVKSSDWGNRTRKRFRDNRPDMRAIHENTLNKLFAAQRNHPEASPIPSDTLPLQHPSQAIAKPQKSNLHSFWKQLPTPPVQSLAFSLPVHVTQAASQRPRCDDCDNSLQCASDGMDVDMDADMGRAVEGSPFACNDCGKNVCGTCAVVSMTRHCLQCATTGRNSRRWW</sequence>
<organism evidence="1 2">
    <name type="scientific">Clathrospora elynae</name>
    <dbReference type="NCBI Taxonomy" id="706981"/>
    <lineage>
        <taxon>Eukaryota</taxon>
        <taxon>Fungi</taxon>
        <taxon>Dikarya</taxon>
        <taxon>Ascomycota</taxon>
        <taxon>Pezizomycotina</taxon>
        <taxon>Dothideomycetes</taxon>
        <taxon>Pleosporomycetidae</taxon>
        <taxon>Pleosporales</taxon>
        <taxon>Diademaceae</taxon>
        <taxon>Clathrospora</taxon>
    </lineage>
</organism>
<keyword evidence="2" id="KW-1185">Reference proteome</keyword>
<proteinExistence type="predicted"/>
<dbReference type="Proteomes" id="UP000800038">
    <property type="component" value="Unassembled WGS sequence"/>
</dbReference>
<evidence type="ECO:0000313" key="1">
    <source>
        <dbReference type="EMBL" id="KAF1937331.1"/>
    </source>
</evidence>
<gene>
    <name evidence="1" type="ORF">EJ02DRAFT_357064</name>
</gene>
<evidence type="ECO:0000313" key="2">
    <source>
        <dbReference type="Proteomes" id="UP000800038"/>
    </source>
</evidence>
<accession>A0A6A5S9H6</accession>
<name>A0A6A5S9H6_9PLEO</name>
<dbReference type="EMBL" id="ML976143">
    <property type="protein sequence ID" value="KAF1937331.1"/>
    <property type="molecule type" value="Genomic_DNA"/>
</dbReference>
<dbReference type="OrthoDB" id="5336357at2759"/>
<dbReference type="AlphaFoldDB" id="A0A6A5S9H6"/>
<reference evidence="1" key="1">
    <citation type="journal article" date="2020" name="Stud. Mycol.">
        <title>101 Dothideomycetes genomes: a test case for predicting lifestyles and emergence of pathogens.</title>
        <authorList>
            <person name="Haridas S."/>
            <person name="Albert R."/>
            <person name="Binder M."/>
            <person name="Bloem J."/>
            <person name="Labutti K."/>
            <person name="Salamov A."/>
            <person name="Andreopoulos B."/>
            <person name="Baker S."/>
            <person name="Barry K."/>
            <person name="Bills G."/>
            <person name="Bluhm B."/>
            <person name="Cannon C."/>
            <person name="Castanera R."/>
            <person name="Culley D."/>
            <person name="Daum C."/>
            <person name="Ezra D."/>
            <person name="Gonzalez J."/>
            <person name="Henrissat B."/>
            <person name="Kuo A."/>
            <person name="Liang C."/>
            <person name="Lipzen A."/>
            <person name="Lutzoni F."/>
            <person name="Magnuson J."/>
            <person name="Mondo S."/>
            <person name="Nolan M."/>
            <person name="Ohm R."/>
            <person name="Pangilinan J."/>
            <person name="Park H.-J."/>
            <person name="Ramirez L."/>
            <person name="Alfaro M."/>
            <person name="Sun H."/>
            <person name="Tritt A."/>
            <person name="Yoshinaga Y."/>
            <person name="Zwiers L.-H."/>
            <person name="Turgeon B."/>
            <person name="Goodwin S."/>
            <person name="Spatafora J."/>
            <person name="Crous P."/>
            <person name="Grigoriev I."/>
        </authorList>
    </citation>
    <scope>NUCLEOTIDE SEQUENCE</scope>
    <source>
        <strain evidence="1">CBS 161.51</strain>
    </source>
</reference>